<reference evidence="2" key="1">
    <citation type="submission" date="2016-10" db="EMBL/GenBank/DDBJ databases">
        <authorList>
            <person name="Varghese N."/>
            <person name="Submissions S."/>
        </authorList>
    </citation>
    <scope>NUCLEOTIDE SEQUENCE [LARGE SCALE GENOMIC DNA]</scope>
    <source>
        <strain evidence="2">DSM 26542</strain>
    </source>
</reference>
<organism evidence="1 2">
    <name type="scientific">Myroides guanonis</name>
    <dbReference type="NCBI Taxonomy" id="1150112"/>
    <lineage>
        <taxon>Bacteria</taxon>
        <taxon>Pseudomonadati</taxon>
        <taxon>Bacteroidota</taxon>
        <taxon>Flavobacteriia</taxon>
        <taxon>Flavobacteriales</taxon>
        <taxon>Flavobacteriaceae</taxon>
        <taxon>Myroides</taxon>
    </lineage>
</organism>
<protein>
    <submittedName>
        <fullName evidence="1">Uncharacterized protein</fullName>
    </submittedName>
</protein>
<evidence type="ECO:0000313" key="1">
    <source>
        <dbReference type="EMBL" id="SFJ20871.1"/>
    </source>
</evidence>
<evidence type="ECO:0000313" key="2">
    <source>
        <dbReference type="Proteomes" id="UP000243887"/>
    </source>
</evidence>
<dbReference type="STRING" id="1150112.SAMN04487893_104129"/>
<dbReference type="AlphaFoldDB" id="A0A1I3PHI8"/>
<proteinExistence type="predicted"/>
<name>A0A1I3PHI8_9FLAO</name>
<sequence>MMSLNEKTNIKKLIDKKLKTQLITFPTEYFNYTFNQFIPMKRQSCYLIHK</sequence>
<keyword evidence="2" id="KW-1185">Reference proteome</keyword>
<gene>
    <name evidence="1" type="ORF">SAMN04487893_104129</name>
</gene>
<dbReference type="Proteomes" id="UP000243887">
    <property type="component" value="Unassembled WGS sequence"/>
</dbReference>
<accession>A0A1I3PHI8</accession>
<dbReference type="EMBL" id="FORU01000004">
    <property type="protein sequence ID" value="SFJ20871.1"/>
    <property type="molecule type" value="Genomic_DNA"/>
</dbReference>